<dbReference type="SUPFAM" id="SSF51445">
    <property type="entry name" value="(Trans)glycosidases"/>
    <property type="match status" value="1"/>
</dbReference>
<comment type="caution">
    <text evidence="4">The sequence shown here is derived from an EMBL/GenBank/DDBJ whole genome shotgun (WGS) entry which is preliminary data.</text>
</comment>
<proteinExistence type="inferred from homology"/>
<dbReference type="PANTHER" id="PTHR42715:SF10">
    <property type="entry name" value="BETA-GLUCOSIDASE"/>
    <property type="match status" value="1"/>
</dbReference>
<dbReference type="PANTHER" id="PTHR42715">
    <property type="entry name" value="BETA-GLUCOSIDASE"/>
    <property type="match status" value="1"/>
</dbReference>
<dbReference type="OrthoDB" id="3187421at2"/>
<dbReference type="GO" id="GO:0005975">
    <property type="term" value="P:carbohydrate metabolic process"/>
    <property type="evidence" value="ECO:0007669"/>
    <property type="project" value="InterPro"/>
</dbReference>
<dbReference type="InterPro" id="IPR017853">
    <property type="entry name" value="GH"/>
</dbReference>
<gene>
    <name evidence="4" type="ORF">DMP08_07400</name>
</gene>
<feature type="domain" description="Fibronectin type III-like" evidence="3">
    <location>
        <begin position="577"/>
        <end position="647"/>
    </location>
</feature>
<dbReference type="InterPro" id="IPR036881">
    <property type="entry name" value="Glyco_hydro_3_C_sf"/>
</dbReference>
<keyword evidence="5" id="KW-1185">Reference proteome</keyword>
<name>A0A3N0BAJ6_9ACTN</name>
<dbReference type="InterPro" id="IPR001764">
    <property type="entry name" value="Glyco_hydro_3_N"/>
</dbReference>
<dbReference type="Pfam" id="PF14310">
    <property type="entry name" value="Fn3-like"/>
    <property type="match status" value="1"/>
</dbReference>
<protein>
    <submittedName>
        <fullName evidence="4">Glycosyl hydrolase</fullName>
    </submittedName>
</protein>
<dbReference type="EMBL" id="QICD01000012">
    <property type="protein sequence ID" value="RNL43899.1"/>
    <property type="molecule type" value="Genomic_DNA"/>
</dbReference>
<accession>A0A3N0BAJ6</accession>
<dbReference type="Gene3D" id="3.20.20.300">
    <property type="entry name" value="Glycoside hydrolase, family 3, N-terminal domain"/>
    <property type="match status" value="1"/>
</dbReference>
<sequence>MDVESVLEQMTLEEKCACLTGEGYWVLGGCPRLGVAPIEVSDGPHGLRHQSGAADNLGLSESDPAVCFPTASASACSFDVDLLRRMGEAIGDEAREQGVAVVLGPGVNMKRSPLCGRNFEYFSEDPFLAGTLGAAYIQGVQSRGVGTSLKHFACNNQETHRLISDSVVDDRALHELYLEPFRLAVEQGRPWTVMTAYNLLNGTYCSENRWLMEDLGRNAWGFDGAYVCDWGAESSNADSLPAGLDLVMPGTRPDYRADVAEAVRAGRIPASRLDEAVRRVLEIHRKHERARDVVLIRDLDARLEVAREVAEQSAVLLKNEGALPLEPGARIAVIGAFAKHPRYQGAGSSKINPVSLDCAFDELIGAGAACSYAEGYDRETGAATEAQLEEAAAVARRCDVAVVFVGLPDASESEGADRSHMKLPEGHDSLVERVCDANPHAVVVLQGGSPVELPWRERPRAILLSYLAGCRGGRATADLLLGRANPSGKLAETWPIRLADTPCAGFYPAAQRQARYRESVFSGYRYFDAAEAKVAYPFGHGLSYGAFSYRNLHIEARDDGFSVSCLVKNEGDRFGREVVQLYVAPLDAAAPCPPQQLKAFSKVALEPGEERRVDMLLPRRAFARYDCETSSWEVAEGAYDVRVSASSRDVRLRVVLDVAGIACDERPVPDAYRIVRAGGFSDEAFRALYGKPYPKVIVAMRPYTANATIGDLKASLVGRAVHWILRHELKILARSDPSARKAAERMVMDMPLRSLAMSGVDMGLVDGVVDILNYRFIRGFNRLRRILAEASSSQEAAK</sequence>
<dbReference type="AlphaFoldDB" id="A0A3N0BAJ6"/>
<dbReference type="PRINTS" id="PR00133">
    <property type="entry name" value="GLHYDRLASE3"/>
</dbReference>
<dbReference type="Pfam" id="PF01915">
    <property type="entry name" value="Glyco_hydro_3_C"/>
    <property type="match status" value="1"/>
</dbReference>
<evidence type="ECO:0000256" key="1">
    <source>
        <dbReference type="ARBA" id="ARBA00005336"/>
    </source>
</evidence>
<dbReference type="GO" id="GO:0004553">
    <property type="term" value="F:hydrolase activity, hydrolyzing O-glycosyl compounds"/>
    <property type="evidence" value="ECO:0007669"/>
    <property type="project" value="InterPro"/>
</dbReference>
<dbReference type="InterPro" id="IPR013783">
    <property type="entry name" value="Ig-like_fold"/>
</dbReference>
<evidence type="ECO:0000259" key="3">
    <source>
        <dbReference type="SMART" id="SM01217"/>
    </source>
</evidence>
<dbReference type="SMART" id="SM01217">
    <property type="entry name" value="Fn3_like"/>
    <property type="match status" value="1"/>
</dbReference>
<dbReference type="Pfam" id="PF00933">
    <property type="entry name" value="Glyco_hydro_3"/>
    <property type="match status" value="1"/>
</dbReference>
<dbReference type="Proteomes" id="UP000278632">
    <property type="component" value="Unassembled WGS sequence"/>
</dbReference>
<comment type="similarity">
    <text evidence="1">Belongs to the glycosyl hydrolase 3 family.</text>
</comment>
<evidence type="ECO:0000313" key="4">
    <source>
        <dbReference type="EMBL" id="RNL43899.1"/>
    </source>
</evidence>
<dbReference type="InterPro" id="IPR002772">
    <property type="entry name" value="Glyco_hydro_3_C"/>
</dbReference>
<evidence type="ECO:0000313" key="5">
    <source>
        <dbReference type="Proteomes" id="UP000278632"/>
    </source>
</evidence>
<dbReference type="InterPro" id="IPR026891">
    <property type="entry name" value="Fn3-like"/>
</dbReference>
<keyword evidence="2 4" id="KW-0378">Hydrolase</keyword>
<dbReference type="RefSeq" id="WP_123192290.1">
    <property type="nucleotide sequence ID" value="NZ_QICD01000012.1"/>
</dbReference>
<dbReference type="InterPro" id="IPR050288">
    <property type="entry name" value="Cellulose_deg_GH3"/>
</dbReference>
<evidence type="ECO:0000256" key="2">
    <source>
        <dbReference type="ARBA" id="ARBA00022801"/>
    </source>
</evidence>
<dbReference type="Gene3D" id="2.60.40.10">
    <property type="entry name" value="Immunoglobulins"/>
    <property type="match status" value="1"/>
</dbReference>
<dbReference type="Gene3D" id="3.40.50.1700">
    <property type="entry name" value="Glycoside hydrolase family 3 C-terminal domain"/>
    <property type="match status" value="1"/>
</dbReference>
<dbReference type="SUPFAM" id="SSF52279">
    <property type="entry name" value="Beta-D-glucan exohydrolase, C-terminal domain"/>
    <property type="match status" value="1"/>
</dbReference>
<reference evidence="5" key="1">
    <citation type="submission" date="2018-05" db="EMBL/GenBank/DDBJ databases">
        <title>Genome Sequencing of selected type strains of the family Eggerthellaceae.</title>
        <authorList>
            <person name="Danylec N."/>
            <person name="Stoll D.A."/>
            <person name="Doetsch A."/>
            <person name="Huch M."/>
        </authorList>
    </citation>
    <scope>NUCLEOTIDE SEQUENCE [LARGE SCALE GENOMIC DNA]</scope>
    <source>
        <strain evidence="5">DSM 16106</strain>
    </source>
</reference>
<organism evidence="4 5">
    <name type="scientific">Paraeggerthella hongkongensis</name>
    <dbReference type="NCBI Taxonomy" id="230658"/>
    <lineage>
        <taxon>Bacteria</taxon>
        <taxon>Bacillati</taxon>
        <taxon>Actinomycetota</taxon>
        <taxon>Coriobacteriia</taxon>
        <taxon>Eggerthellales</taxon>
        <taxon>Eggerthellaceae</taxon>
        <taxon>Paraeggerthella</taxon>
    </lineage>
</organism>
<dbReference type="InterPro" id="IPR036962">
    <property type="entry name" value="Glyco_hydro_3_N_sf"/>
</dbReference>